<dbReference type="AlphaFoldDB" id="A0A1X2FAK7"/>
<evidence type="ECO:0000256" key="4">
    <source>
        <dbReference type="SAM" id="Phobius"/>
    </source>
</evidence>
<comment type="caution">
    <text evidence="5">The sequence shown here is derived from an EMBL/GenBank/DDBJ whole genome shotgun (WGS) entry which is preliminary data.</text>
</comment>
<gene>
    <name evidence="5" type="ORF">AWC31_23160</name>
</gene>
<reference evidence="5 6" key="1">
    <citation type="submission" date="2016-01" db="EMBL/GenBank/DDBJ databases">
        <title>The new phylogeny of the genus Mycobacterium.</title>
        <authorList>
            <person name="Tarcisio F."/>
            <person name="Conor M."/>
            <person name="Antonella G."/>
            <person name="Elisabetta G."/>
            <person name="Giulia F.S."/>
            <person name="Sara T."/>
            <person name="Anna F."/>
            <person name="Clotilde B."/>
            <person name="Roberto B."/>
            <person name="Veronica D.S."/>
            <person name="Fabio R."/>
            <person name="Monica P."/>
            <person name="Olivier J."/>
            <person name="Enrico T."/>
            <person name="Nicola S."/>
        </authorList>
    </citation>
    <scope>NUCLEOTIDE SEQUENCE [LARGE SCALE GENOMIC DNA]</scope>
    <source>
        <strain evidence="5 6">ATCC 700010</strain>
    </source>
</reference>
<evidence type="ECO:0008006" key="7">
    <source>
        <dbReference type="Google" id="ProtNLM"/>
    </source>
</evidence>
<keyword evidence="2 4" id="KW-0472">Membrane</keyword>
<proteinExistence type="predicted"/>
<dbReference type="PANTHER" id="PTHR37042">
    <property type="entry name" value="OUTER MEMBRANE PROTEIN RV1973"/>
    <property type="match status" value="1"/>
</dbReference>
<feature type="transmembrane region" description="Helical" evidence="4">
    <location>
        <begin position="78"/>
        <end position="102"/>
    </location>
</feature>
<keyword evidence="4" id="KW-1133">Transmembrane helix</keyword>
<dbReference type="OrthoDB" id="4774723at2"/>
<dbReference type="PANTHER" id="PTHR37042:SF4">
    <property type="entry name" value="OUTER MEMBRANE PROTEIN RV1973"/>
    <property type="match status" value="1"/>
</dbReference>
<organism evidence="5 6">
    <name type="scientific">Mycolicibacterium wolinskyi</name>
    <dbReference type="NCBI Taxonomy" id="59750"/>
    <lineage>
        <taxon>Bacteria</taxon>
        <taxon>Bacillati</taxon>
        <taxon>Actinomycetota</taxon>
        <taxon>Actinomycetes</taxon>
        <taxon>Mycobacteriales</taxon>
        <taxon>Mycobacteriaceae</taxon>
        <taxon>Mycolicibacterium</taxon>
    </lineage>
</organism>
<feature type="region of interest" description="Disordered" evidence="3">
    <location>
        <begin position="22"/>
        <end position="64"/>
    </location>
</feature>
<comment type="subcellular location">
    <subcellularLocation>
        <location evidence="1">Membrane</location>
    </subcellularLocation>
</comment>
<protein>
    <recommendedName>
        <fullName evidence="7">VirB8 protein</fullName>
    </recommendedName>
</protein>
<dbReference type="EMBL" id="LQQA01000013">
    <property type="protein sequence ID" value="ORX15482.1"/>
    <property type="molecule type" value="Genomic_DNA"/>
</dbReference>
<evidence type="ECO:0000256" key="2">
    <source>
        <dbReference type="ARBA" id="ARBA00023136"/>
    </source>
</evidence>
<evidence type="ECO:0000256" key="3">
    <source>
        <dbReference type="SAM" id="MobiDB-lite"/>
    </source>
</evidence>
<evidence type="ECO:0000313" key="6">
    <source>
        <dbReference type="Proteomes" id="UP000193964"/>
    </source>
</evidence>
<keyword evidence="4" id="KW-0812">Transmembrane</keyword>
<evidence type="ECO:0000256" key="1">
    <source>
        <dbReference type="ARBA" id="ARBA00004370"/>
    </source>
</evidence>
<evidence type="ECO:0000313" key="5">
    <source>
        <dbReference type="EMBL" id="ORX15482.1"/>
    </source>
</evidence>
<accession>A0A1X2FAK7</accession>
<dbReference type="Proteomes" id="UP000193964">
    <property type="component" value="Unassembled WGS sequence"/>
</dbReference>
<dbReference type="RefSeq" id="WP_085144621.1">
    <property type="nucleotide sequence ID" value="NZ_JACKUA010000019.1"/>
</dbReference>
<name>A0A1X2FAK7_9MYCO</name>
<sequence length="235" mass="25529">MLLRSRTEEAGTDADLLAEQAEAEAAEAESVAEAARARARALRQEAESSGETPTDDAEEPADVHSSARARLRFRRPRWTTVAACLALLCTAALLGASGYMTWEHQKRLREERNRAEFTAAARQIVVNLMSIDFNNANDDVQRIIDSSTGPFKDDFQHAAEDFIKVAQDAKVTTNATANAAAVESMTDSSAVVLVTASSTVTNAAGAKDAPRTWRLSVDLQRDGDQIKMSKMEFVP</sequence>
<dbReference type="GO" id="GO:0016020">
    <property type="term" value="C:membrane"/>
    <property type="evidence" value="ECO:0007669"/>
    <property type="project" value="UniProtKB-SubCell"/>
</dbReference>